<evidence type="ECO:0000313" key="7">
    <source>
        <dbReference type="Proteomes" id="UP000247702"/>
    </source>
</evidence>
<evidence type="ECO:0000256" key="1">
    <source>
        <dbReference type="ARBA" id="ARBA00022741"/>
    </source>
</evidence>
<dbReference type="Proteomes" id="UP000247702">
    <property type="component" value="Unassembled WGS sequence"/>
</dbReference>
<dbReference type="EMBL" id="BEXD01000754">
    <property type="protein sequence ID" value="GBB89919.1"/>
    <property type="molecule type" value="Genomic_DNA"/>
</dbReference>
<dbReference type="InterPro" id="IPR030386">
    <property type="entry name" value="G_GB1_RHD3_dom"/>
</dbReference>
<dbReference type="GO" id="GO:0005525">
    <property type="term" value="F:GTP binding"/>
    <property type="evidence" value="ECO:0007669"/>
    <property type="project" value="UniProtKB-KW"/>
</dbReference>
<feature type="coiled-coil region" evidence="4">
    <location>
        <begin position="480"/>
        <end position="593"/>
    </location>
</feature>
<evidence type="ECO:0000256" key="2">
    <source>
        <dbReference type="ARBA" id="ARBA00023134"/>
    </source>
</evidence>
<dbReference type="Pfam" id="PF02263">
    <property type="entry name" value="GBP"/>
    <property type="match status" value="1"/>
</dbReference>
<evidence type="ECO:0000256" key="3">
    <source>
        <dbReference type="PROSITE-ProRule" id="PRU01052"/>
    </source>
</evidence>
<dbReference type="SUPFAM" id="SSF52540">
    <property type="entry name" value="P-loop containing nucleoside triphosphate hydrolases"/>
    <property type="match status" value="1"/>
</dbReference>
<protein>
    <recommendedName>
        <fullName evidence="5">GB1/RHD3-type G domain-containing protein</fullName>
    </recommendedName>
</protein>
<keyword evidence="7" id="KW-1185">Reference proteome</keyword>
<keyword evidence="4" id="KW-0175">Coiled coil</keyword>
<dbReference type="AlphaFoldDB" id="A0A2Z6QVN6"/>
<proteinExistence type="inferred from homology"/>
<dbReference type="InterPro" id="IPR032675">
    <property type="entry name" value="LRR_dom_sf"/>
</dbReference>
<evidence type="ECO:0000313" key="6">
    <source>
        <dbReference type="EMBL" id="GBB89919.1"/>
    </source>
</evidence>
<dbReference type="Gene3D" id="3.80.10.10">
    <property type="entry name" value="Ribonuclease Inhibitor"/>
    <property type="match status" value="1"/>
</dbReference>
<dbReference type="SUPFAM" id="SSF52047">
    <property type="entry name" value="RNI-like"/>
    <property type="match status" value="1"/>
</dbReference>
<reference evidence="6 7" key="1">
    <citation type="submission" date="2017-11" db="EMBL/GenBank/DDBJ databases">
        <title>The genome of Rhizophagus clarus HR1 reveals common genetic basis of auxotrophy among arbuscular mycorrhizal fungi.</title>
        <authorList>
            <person name="Kobayashi Y."/>
        </authorList>
    </citation>
    <scope>NUCLEOTIDE SEQUENCE [LARGE SCALE GENOMIC DNA]</scope>
    <source>
        <strain evidence="6 7">HR1</strain>
    </source>
</reference>
<comment type="caution">
    <text evidence="6">The sequence shown here is derived from an EMBL/GenBank/DDBJ whole genome shotgun (WGS) entry which is preliminary data.</text>
</comment>
<comment type="similarity">
    <text evidence="3">Belongs to the TRAFAC class dynamin-like GTPase superfamily. GB1/RHD3 GTPase family.</text>
</comment>
<dbReference type="PROSITE" id="PS51715">
    <property type="entry name" value="G_GB1_RHD3"/>
    <property type="match status" value="1"/>
</dbReference>
<dbReference type="GO" id="GO:0003924">
    <property type="term" value="F:GTPase activity"/>
    <property type="evidence" value="ECO:0007669"/>
    <property type="project" value="InterPro"/>
</dbReference>
<sequence>MEFENVFGEGIPFREGNPIQLLNYIENEKNSNEFGEIIVNEEALDIIREIDGPVAIISVVGSYRRGKSWFANVLHGRHDGFMLGSTVDRCTQGIYMWSKPFDYQGKKVIILDCEGIDDPKQNQQWATKLFVLCLSISSTFIYNLNGVVGKDDIGKLFLMTDLTKFIVPPPDYKFLPRMVVLLRDFMLKNPESFKDYFLDRLNSVNERAAEGIKKYFSDFDVFGIPIPMADRNQLQNLDKLPTAKLQPEFVTEVTRAVNNVLSTSAPKYIGSCTMTGLSLTKFLQDCVEKLNDTSNIQLSIPSEYDSVVEYVAQRSIKECVQMYTSYMNKKLNKDKEGDDNNLYVDVFNWKVFNEIHLEIFNQVEKEFFKRIIGDSIQIRQYENELNNSINEQFEKFRKSNSEALYEYNMELAKKLWENNVKVRLSADNFFKDQDEFDDAIAIFEREVIDTLIEDCPETERVMAKFKSDEYQDAITTLKSIGILKNELAEQIKSVQESEQKYLEFSANEKETKIKMEKIQVEYEEIKRQLLNKIKEIDENIEKQKITNIDVLERANFDRELALTLLNSEKEREIESLKKELKKIKQKKEDWVQIIQSLIPLLHTGLKFAASLYLAKPKEYPITLHNSTLNGQLLTSLLSWQTISYLRYFRHSGRFTFRYEGFSKLDSLNDLLVHLSRRRNEYLVSGDTTRNPGSVYRFKLPTICSTCYEVGHKPKECNAIDITLSRRMLSQQEIDITINQILEFNCPVRKIALRFNQVGNTKINDGGISFIVEALKKNRSIKNLTLDNNDFGNKGLCAMADIFMINKTLKSVDLTQQNSVVSLEFLEKIDKALLHNTKLICVHFNTKGLQLRNSSSASSNLNYQKSVLTSLDEKKNQMFSRIVKNLQQNCLFDSPNTAAMIELVSKARIFLLNNLNCNVLMKVPPEVWIQIFSKFGEERGLSKRQVDVILNSVSDKKKKVLKSFPL</sequence>
<organism evidence="6 7">
    <name type="scientific">Rhizophagus clarus</name>
    <dbReference type="NCBI Taxonomy" id="94130"/>
    <lineage>
        <taxon>Eukaryota</taxon>
        <taxon>Fungi</taxon>
        <taxon>Fungi incertae sedis</taxon>
        <taxon>Mucoromycota</taxon>
        <taxon>Glomeromycotina</taxon>
        <taxon>Glomeromycetes</taxon>
        <taxon>Glomerales</taxon>
        <taxon>Glomeraceae</taxon>
        <taxon>Rhizophagus</taxon>
    </lineage>
</organism>
<dbReference type="InterPro" id="IPR027417">
    <property type="entry name" value="P-loop_NTPase"/>
</dbReference>
<keyword evidence="1" id="KW-0547">Nucleotide-binding</keyword>
<gene>
    <name evidence="6" type="ORF">RclHR1_16770006</name>
</gene>
<evidence type="ECO:0000256" key="4">
    <source>
        <dbReference type="SAM" id="Coils"/>
    </source>
</evidence>
<dbReference type="InterPro" id="IPR015894">
    <property type="entry name" value="Guanylate-bd_N"/>
</dbReference>
<accession>A0A2Z6QVN6</accession>
<keyword evidence="2" id="KW-0342">GTP-binding</keyword>
<name>A0A2Z6QVN6_9GLOM</name>
<dbReference type="Gene3D" id="3.40.50.300">
    <property type="entry name" value="P-loop containing nucleotide triphosphate hydrolases"/>
    <property type="match status" value="1"/>
</dbReference>
<feature type="domain" description="GB1/RHD3-type G" evidence="5">
    <location>
        <begin position="51"/>
        <end position="265"/>
    </location>
</feature>
<evidence type="ECO:0000259" key="5">
    <source>
        <dbReference type="PROSITE" id="PS51715"/>
    </source>
</evidence>
<dbReference type="PANTHER" id="PTHR10751">
    <property type="entry name" value="GUANYLATE BINDING PROTEIN"/>
    <property type="match status" value="1"/>
</dbReference>